<dbReference type="EMBL" id="JAGINU010000001">
    <property type="protein sequence ID" value="MBP2364780.1"/>
    <property type="molecule type" value="Genomic_DNA"/>
</dbReference>
<proteinExistence type="predicted"/>
<gene>
    <name evidence="2" type="ORF">JOF36_000476</name>
</gene>
<sequence>MTPSDTPSEPWTWPEDWSSQATTDLAHHLEQAAAALRAGRAGVRRSATSWSSTGPNQLDVDLTWMPPD</sequence>
<protein>
    <recommendedName>
        <fullName evidence="4">Mycothiol maleylpyruvate isomerase-like protein</fullName>
    </recommendedName>
</protein>
<feature type="region of interest" description="Disordered" evidence="1">
    <location>
        <begin position="45"/>
        <end position="68"/>
    </location>
</feature>
<evidence type="ECO:0000313" key="3">
    <source>
        <dbReference type="Proteomes" id="UP001519295"/>
    </source>
</evidence>
<comment type="caution">
    <text evidence="2">The sequence shown here is derived from an EMBL/GenBank/DDBJ whole genome shotgun (WGS) entry which is preliminary data.</text>
</comment>
<organism evidence="2 3">
    <name type="scientific">Pseudonocardia parietis</name>
    <dbReference type="NCBI Taxonomy" id="570936"/>
    <lineage>
        <taxon>Bacteria</taxon>
        <taxon>Bacillati</taxon>
        <taxon>Actinomycetota</taxon>
        <taxon>Actinomycetes</taxon>
        <taxon>Pseudonocardiales</taxon>
        <taxon>Pseudonocardiaceae</taxon>
        <taxon>Pseudonocardia</taxon>
    </lineage>
</organism>
<evidence type="ECO:0000256" key="1">
    <source>
        <dbReference type="SAM" id="MobiDB-lite"/>
    </source>
</evidence>
<dbReference type="RefSeq" id="WP_210024796.1">
    <property type="nucleotide sequence ID" value="NZ_JAGINU010000001.1"/>
</dbReference>
<keyword evidence="3" id="KW-1185">Reference proteome</keyword>
<evidence type="ECO:0000313" key="2">
    <source>
        <dbReference type="EMBL" id="MBP2364780.1"/>
    </source>
</evidence>
<name>A0ABS4VLK0_9PSEU</name>
<dbReference type="Proteomes" id="UP001519295">
    <property type="component" value="Unassembled WGS sequence"/>
</dbReference>
<accession>A0ABS4VLK0</accession>
<reference evidence="2 3" key="1">
    <citation type="submission" date="2021-03" db="EMBL/GenBank/DDBJ databases">
        <title>Sequencing the genomes of 1000 actinobacteria strains.</title>
        <authorList>
            <person name="Klenk H.-P."/>
        </authorList>
    </citation>
    <scope>NUCLEOTIDE SEQUENCE [LARGE SCALE GENOMIC DNA]</scope>
    <source>
        <strain evidence="2 3">DSM 45256</strain>
    </source>
</reference>
<evidence type="ECO:0008006" key="4">
    <source>
        <dbReference type="Google" id="ProtNLM"/>
    </source>
</evidence>